<reference evidence="1 2" key="1">
    <citation type="journal article" date="2013" name="Curr. Biol.">
        <title>The Genome of the Foraminiferan Reticulomyxa filosa.</title>
        <authorList>
            <person name="Glockner G."/>
            <person name="Hulsmann N."/>
            <person name="Schleicher M."/>
            <person name="Noegel A.A."/>
            <person name="Eichinger L."/>
            <person name="Gallinger C."/>
            <person name="Pawlowski J."/>
            <person name="Sierra R."/>
            <person name="Euteneuer U."/>
            <person name="Pillet L."/>
            <person name="Moustafa A."/>
            <person name="Platzer M."/>
            <person name="Groth M."/>
            <person name="Szafranski K."/>
            <person name="Schliwa M."/>
        </authorList>
    </citation>
    <scope>NUCLEOTIDE SEQUENCE [LARGE SCALE GENOMIC DNA]</scope>
</reference>
<evidence type="ECO:0000313" key="1">
    <source>
        <dbReference type="EMBL" id="ETN97166.1"/>
    </source>
</evidence>
<sequence>MLCKLGLFKLFEERIAKPELFFEEKKRFNNNIPGFFSFFFLSSFLIQPVFGESDIITVQPCSCILFFANKKEISSKYNFLVKKNFFSNVLVIKNISRSRIQENPSSQFSNNTNVDQLMETAKKSLGTVVDVQMCTIIVRRNWIENMRDLQLLHKEEYFGEIRTIAGAVIQWLASGGSKEFADEGI</sequence>
<keyword evidence="2" id="KW-1185">Reference proteome</keyword>
<dbReference type="Proteomes" id="UP000023152">
    <property type="component" value="Unassembled WGS sequence"/>
</dbReference>
<dbReference type="AlphaFoldDB" id="X6L810"/>
<organism evidence="1 2">
    <name type="scientific">Reticulomyxa filosa</name>
    <dbReference type="NCBI Taxonomy" id="46433"/>
    <lineage>
        <taxon>Eukaryota</taxon>
        <taxon>Sar</taxon>
        <taxon>Rhizaria</taxon>
        <taxon>Retaria</taxon>
        <taxon>Foraminifera</taxon>
        <taxon>Monothalamids</taxon>
        <taxon>Reticulomyxidae</taxon>
        <taxon>Reticulomyxa</taxon>
    </lineage>
</organism>
<protein>
    <submittedName>
        <fullName evidence="1">Uncharacterized protein</fullName>
    </submittedName>
</protein>
<proteinExistence type="predicted"/>
<name>X6L810_RETFI</name>
<dbReference type="EMBL" id="ASPP01050598">
    <property type="protein sequence ID" value="ETN97166.1"/>
    <property type="molecule type" value="Genomic_DNA"/>
</dbReference>
<comment type="caution">
    <text evidence="1">The sequence shown here is derived from an EMBL/GenBank/DDBJ whole genome shotgun (WGS) entry which is preliminary data.</text>
</comment>
<gene>
    <name evidence="1" type="ORF">RFI_40363</name>
</gene>
<evidence type="ECO:0000313" key="2">
    <source>
        <dbReference type="Proteomes" id="UP000023152"/>
    </source>
</evidence>
<accession>X6L810</accession>